<dbReference type="RefSeq" id="WP_228707243.1">
    <property type="nucleotide sequence ID" value="NZ_UGQC01000001.1"/>
</dbReference>
<evidence type="ECO:0000313" key="1">
    <source>
        <dbReference type="EMBL" id="STY98643.1"/>
    </source>
</evidence>
<dbReference type="Proteomes" id="UP000254107">
    <property type="component" value="Unassembled WGS sequence"/>
</dbReference>
<dbReference type="EMBL" id="UGQC01000001">
    <property type="protein sequence ID" value="STY98643.1"/>
    <property type="molecule type" value="Genomic_DNA"/>
</dbReference>
<organism evidence="1 2">
    <name type="scientific">Moraxella lacunata</name>
    <dbReference type="NCBI Taxonomy" id="477"/>
    <lineage>
        <taxon>Bacteria</taxon>
        <taxon>Pseudomonadati</taxon>
        <taxon>Pseudomonadota</taxon>
        <taxon>Gammaproteobacteria</taxon>
        <taxon>Moraxellales</taxon>
        <taxon>Moraxellaceae</taxon>
        <taxon>Moraxella</taxon>
    </lineage>
</organism>
<dbReference type="GeneID" id="302271721"/>
<accession>A0A378QH49</accession>
<name>A0A378QH49_MORLA</name>
<dbReference type="AlphaFoldDB" id="A0A378QH49"/>
<proteinExistence type="predicted"/>
<protein>
    <submittedName>
        <fullName evidence="1">Uncharacterized protein</fullName>
    </submittedName>
</protein>
<sequence length="83" mass="9536">MTDAAPIQTNSKQVKSKKTAYDFSIANISENALYQFFPEILDILLRDRTASFMLKRKETLFGQIIITKNLVKNTKQIVKLTQI</sequence>
<keyword evidence="2" id="KW-1185">Reference proteome</keyword>
<gene>
    <name evidence="1" type="ORF">NCTC7911_00001</name>
</gene>
<reference evidence="1 2" key="1">
    <citation type="submission" date="2018-06" db="EMBL/GenBank/DDBJ databases">
        <authorList>
            <consortium name="Pathogen Informatics"/>
            <person name="Doyle S."/>
        </authorList>
    </citation>
    <scope>NUCLEOTIDE SEQUENCE [LARGE SCALE GENOMIC DNA]</scope>
    <source>
        <strain evidence="1 2">NCTC7911</strain>
    </source>
</reference>
<evidence type="ECO:0000313" key="2">
    <source>
        <dbReference type="Proteomes" id="UP000254107"/>
    </source>
</evidence>